<keyword evidence="2" id="KW-1185">Reference proteome</keyword>
<dbReference type="KEGG" id="fpf:DCC35_16030"/>
<gene>
    <name evidence="1" type="ORF">DCC35_16030</name>
</gene>
<reference evidence="1 2" key="1">
    <citation type="submission" date="2018-04" db="EMBL/GenBank/DDBJ databases">
        <title>Complete genome uncultured novel isolate.</title>
        <authorList>
            <person name="Merlino G."/>
        </authorList>
    </citation>
    <scope>NUCLEOTIDE SEQUENCE [LARGE SCALE GENOMIC DNA]</scope>
    <source>
        <strain evidence="2">R1DC9</strain>
    </source>
</reference>
<organism evidence="1 2">
    <name type="scientific">Mangrovivirga cuniculi</name>
    <dbReference type="NCBI Taxonomy" id="2715131"/>
    <lineage>
        <taxon>Bacteria</taxon>
        <taxon>Pseudomonadati</taxon>
        <taxon>Bacteroidota</taxon>
        <taxon>Cytophagia</taxon>
        <taxon>Cytophagales</taxon>
        <taxon>Mangrovivirgaceae</taxon>
        <taxon>Mangrovivirga</taxon>
    </lineage>
</organism>
<dbReference type="InterPro" id="IPR010384">
    <property type="entry name" value="MtfA_fam"/>
</dbReference>
<dbReference type="GO" id="GO:0004177">
    <property type="term" value="F:aminopeptidase activity"/>
    <property type="evidence" value="ECO:0007669"/>
    <property type="project" value="TreeGrafter"/>
</dbReference>
<evidence type="ECO:0000313" key="1">
    <source>
        <dbReference type="EMBL" id="QCK16141.1"/>
    </source>
</evidence>
<name>A0A4D7JKL6_9BACT</name>
<dbReference type="InterPro" id="IPR024079">
    <property type="entry name" value="MetalloPept_cat_dom_sf"/>
</dbReference>
<dbReference type="AlphaFoldDB" id="A0A4D7JKL6"/>
<dbReference type="PANTHER" id="PTHR30164:SF2">
    <property type="entry name" value="PROTEIN MTFA"/>
    <property type="match status" value="1"/>
</dbReference>
<sequence>MLLIFYTYNQFTKNKERKKIVTTFPSDRRILLIKHVTFYNSLSEGEKDRFENKILEFLNETRITGIKTSVEPLDEILIASSAIIPIFQFPDWQYTTLNEVLLYPSHFNHQFETSGEGRRILGMVGSGYMEGKMVLSKEALRHGFQNETDKKNTAIHEFIHLIDKADGVIDGVPNIIFEKQYIIPWLDLINKKIEKIYNGDSDINPYGGTNKAEFFSVICEYFFERPKLLESKHPQLYSLLERIFKHDMTSRNLDQSKVEIGRNSPCPCNSGKKFKKCCGRVHYNQVIG</sequence>
<accession>A0A4D7JKL6</accession>
<dbReference type="Pfam" id="PF06167">
    <property type="entry name" value="Peptidase_M90"/>
    <property type="match status" value="1"/>
</dbReference>
<dbReference type="GO" id="GO:0005829">
    <property type="term" value="C:cytosol"/>
    <property type="evidence" value="ECO:0007669"/>
    <property type="project" value="TreeGrafter"/>
</dbReference>
<dbReference type="EMBL" id="CP028923">
    <property type="protein sequence ID" value="QCK16141.1"/>
    <property type="molecule type" value="Genomic_DNA"/>
</dbReference>
<dbReference type="PANTHER" id="PTHR30164">
    <property type="entry name" value="MTFA PEPTIDASE"/>
    <property type="match status" value="1"/>
</dbReference>
<dbReference type="OrthoDB" id="9786424at2"/>
<dbReference type="GO" id="GO:0008237">
    <property type="term" value="F:metallopeptidase activity"/>
    <property type="evidence" value="ECO:0007669"/>
    <property type="project" value="InterPro"/>
</dbReference>
<dbReference type="Proteomes" id="UP000298616">
    <property type="component" value="Chromosome"/>
</dbReference>
<dbReference type="InterPro" id="IPR042252">
    <property type="entry name" value="MtfA_N"/>
</dbReference>
<dbReference type="Gene3D" id="1.10.472.150">
    <property type="entry name" value="Glucose-regulated metallo-peptidase M90, N-terminal domain"/>
    <property type="match status" value="1"/>
</dbReference>
<dbReference type="Pfam" id="PF02810">
    <property type="entry name" value="SEC-C"/>
    <property type="match status" value="1"/>
</dbReference>
<dbReference type="CDD" id="cd20169">
    <property type="entry name" value="Peptidase_M90_mtfA"/>
    <property type="match status" value="1"/>
</dbReference>
<proteinExistence type="predicted"/>
<dbReference type="SUPFAM" id="SSF55486">
    <property type="entry name" value="Metalloproteases ('zincins'), catalytic domain"/>
    <property type="match status" value="1"/>
</dbReference>
<dbReference type="SUPFAM" id="SSF103642">
    <property type="entry name" value="Sec-C motif"/>
    <property type="match status" value="1"/>
</dbReference>
<dbReference type="InterPro" id="IPR004027">
    <property type="entry name" value="SEC_C_motif"/>
</dbReference>
<protein>
    <submittedName>
        <fullName evidence="1">Peptidase</fullName>
    </submittedName>
</protein>
<dbReference type="Gene3D" id="3.40.390.10">
    <property type="entry name" value="Collagenase (Catalytic Domain)"/>
    <property type="match status" value="1"/>
</dbReference>
<evidence type="ECO:0000313" key="2">
    <source>
        <dbReference type="Proteomes" id="UP000298616"/>
    </source>
</evidence>